<dbReference type="PANTHER" id="PTHR11078:SF3">
    <property type="entry name" value="ANTITERMINATION NUSB DOMAIN-CONTAINING PROTEIN"/>
    <property type="match status" value="1"/>
</dbReference>
<dbReference type="AlphaFoldDB" id="A0A0L0W7G3"/>
<evidence type="ECO:0000313" key="8">
    <source>
        <dbReference type="EMBL" id="KNF07402.1"/>
    </source>
</evidence>
<accession>A0A0L0W7G3</accession>
<keyword evidence="4 6" id="KW-0805">Transcription regulation</keyword>
<proteinExistence type="inferred from homology"/>
<gene>
    <name evidence="6 8" type="primary">nusB</name>
    <name evidence="8" type="ORF">CLPU_17c00270</name>
</gene>
<evidence type="ECO:0000256" key="5">
    <source>
        <dbReference type="ARBA" id="ARBA00023163"/>
    </source>
</evidence>
<dbReference type="GO" id="GO:0006353">
    <property type="term" value="P:DNA-templated transcription termination"/>
    <property type="evidence" value="ECO:0007669"/>
    <property type="project" value="UniProtKB-UniRule"/>
</dbReference>
<dbReference type="GO" id="GO:0003723">
    <property type="term" value="F:RNA binding"/>
    <property type="evidence" value="ECO:0007669"/>
    <property type="project" value="UniProtKB-UniRule"/>
</dbReference>
<dbReference type="GO" id="GO:0031564">
    <property type="term" value="P:transcription antitermination"/>
    <property type="evidence" value="ECO:0007669"/>
    <property type="project" value="UniProtKB-KW"/>
</dbReference>
<dbReference type="OrthoDB" id="9811381at2"/>
<dbReference type="STRING" id="1503.CLPU_17c00270"/>
<dbReference type="EMBL" id="LGSS01000017">
    <property type="protein sequence ID" value="KNF07402.1"/>
    <property type="molecule type" value="Genomic_DNA"/>
</dbReference>
<dbReference type="PANTHER" id="PTHR11078">
    <property type="entry name" value="N UTILIZATION SUBSTANCE PROTEIN B-RELATED"/>
    <property type="match status" value="1"/>
</dbReference>
<dbReference type="PATRIC" id="fig|1503.3.peg.707"/>
<dbReference type="CDD" id="cd00619">
    <property type="entry name" value="Terminator_NusB"/>
    <property type="match status" value="1"/>
</dbReference>
<reference evidence="9" key="1">
    <citation type="submission" date="2015-07" db="EMBL/GenBank/DDBJ databases">
        <title>Draft genome sequence of the purine-degrading Gottschalkia purinilyticum DSM 1384 (formerly Clostridium purinilyticum).</title>
        <authorList>
            <person name="Poehlein A."/>
            <person name="Schiel-Bengelsdorf B."/>
            <person name="Bengelsdorf F.R."/>
            <person name="Daniel R."/>
            <person name="Duerre P."/>
        </authorList>
    </citation>
    <scope>NUCLEOTIDE SEQUENCE [LARGE SCALE GENOMIC DNA]</scope>
    <source>
        <strain evidence="9">DSM 1384</strain>
    </source>
</reference>
<keyword evidence="5 6" id="KW-0804">Transcription</keyword>
<dbReference type="Gene3D" id="1.10.940.10">
    <property type="entry name" value="NusB-like"/>
    <property type="match status" value="1"/>
</dbReference>
<protein>
    <recommendedName>
        <fullName evidence="6">Transcription antitermination protein NusB</fullName>
    </recommendedName>
    <alternativeName>
        <fullName evidence="6">Antitermination factor NusB</fullName>
    </alternativeName>
</protein>
<sequence>MGRKIARESAMKLLFQMEMNKEFSQEAMNTFYEVNDFKEDEKNYIQNTVTGIVKNIEKLDDLVEKFSQGWKSNRIAKVDLSILRIAMYEIMFIEDIPVEVSINEAIDIAKKYSTNESSKFINGVLGGFVRNWDDKSE</sequence>
<evidence type="ECO:0000256" key="4">
    <source>
        <dbReference type="ARBA" id="ARBA00023015"/>
    </source>
</evidence>
<evidence type="ECO:0000256" key="1">
    <source>
        <dbReference type="ARBA" id="ARBA00005952"/>
    </source>
</evidence>
<keyword evidence="3 6" id="KW-0694">RNA-binding</keyword>
<comment type="caution">
    <text evidence="8">The sequence shown here is derived from an EMBL/GenBank/DDBJ whole genome shotgun (WGS) entry which is preliminary data.</text>
</comment>
<name>A0A0L0W7G3_GOTPU</name>
<evidence type="ECO:0000313" key="9">
    <source>
        <dbReference type="Proteomes" id="UP000037267"/>
    </source>
</evidence>
<comment type="similarity">
    <text evidence="1 6">Belongs to the NusB family.</text>
</comment>
<dbReference type="InterPro" id="IPR011605">
    <property type="entry name" value="NusB_fam"/>
</dbReference>
<dbReference type="Pfam" id="PF01029">
    <property type="entry name" value="NusB"/>
    <property type="match status" value="1"/>
</dbReference>
<keyword evidence="9" id="KW-1185">Reference proteome</keyword>
<evidence type="ECO:0000256" key="6">
    <source>
        <dbReference type="HAMAP-Rule" id="MF_00073"/>
    </source>
</evidence>
<comment type="function">
    <text evidence="6">Involved in transcription antitermination. Required for transcription of ribosomal RNA (rRNA) genes. Binds specifically to the boxA antiterminator sequence of the ribosomal RNA (rrn) operons.</text>
</comment>
<dbReference type="HAMAP" id="MF_00073">
    <property type="entry name" value="NusB"/>
    <property type="match status" value="1"/>
</dbReference>
<keyword evidence="2 6" id="KW-0889">Transcription antitermination</keyword>
<organism evidence="8 9">
    <name type="scientific">Gottschalkia purinilytica</name>
    <name type="common">Clostridium purinilyticum</name>
    <dbReference type="NCBI Taxonomy" id="1503"/>
    <lineage>
        <taxon>Bacteria</taxon>
        <taxon>Bacillati</taxon>
        <taxon>Bacillota</taxon>
        <taxon>Tissierellia</taxon>
        <taxon>Tissierellales</taxon>
        <taxon>Gottschalkiaceae</taxon>
        <taxon>Gottschalkia</taxon>
    </lineage>
</organism>
<dbReference type="RefSeq" id="WP_050356244.1">
    <property type="nucleotide sequence ID" value="NZ_LGSS01000017.1"/>
</dbReference>
<dbReference type="NCBIfam" id="TIGR01951">
    <property type="entry name" value="nusB"/>
    <property type="match status" value="1"/>
</dbReference>
<evidence type="ECO:0000256" key="2">
    <source>
        <dbReference type="ARBA" id="ARBA00022814"/>
    </source>
</evidence>
<evidence type="ECO:0000256" key="3">
    <source>
        <dbReference type="ARBA" id="ARBA00022884"/>
    </source>
</evidence>
<dbReference type="InterPro" id="IPR035926">
    <property type="entry name" value="NusB-like_sf"/>
</dbReference>
<dbReference type="InterPro" id="IPR006027">
    <property type="entry name" value="NusB_RsmB_TIM44"/>
</dbReference>
<dbReference type="GO" id="GO:0005829">
    <property type="term" value="C:cytosol"/>
    <property type="evidence" value="ECO:0007669"/>
    <property type="project" value="TreeGrafter"/>
</dbReference>
<feature type="domain" description="NusB/RsmB/TIM44" evidence="7">
    <location>
        <begin position="5"/>
        <end position="130"/>
    </location>
</feature>
<dbReference type="Proteomes" id="UP000037267">
    <property type="component" value="Unassembled WGS sequence"/>
</dbReference>
<evidence type="ECO:0000259" key="7">
    <source>
        <dbReference type="Pfam" id="PF01029"/>
    </source>
</evidence>
<dbReference type="SUPFAM" id="SSF48013">
    <property type="entry name" value="NusB-like"/>
    <property type="match status" value="1"/>
</dbReference>